<dbReference type="Proteomes" id="UP000290759">
    <property type="component" value="Unassembled WGS sequence"/>
</dbReference>
<dbReference type="EMBL" id="QYBB01000126">
    <property type="protein sequence ID" value="RYC28771.1"/>
    <property type="molecule type" value="Genomic_DNA"/>
</dbReference>
<name>A0A4Q2U1S5_9HYPH</name>
<dbReference type="SUPFAM" id="SSF47413">
    <property type="entry name" value="lambda repressor-like DNA-binding domains"/>
    <property type="match status" value="1"/>
</dbReference>
<dbReference type="RefSeq" id="WP_129230216.1">
    <property type="nucleotide sequence ID" value="NZ_QYBB01000126.1"/>
</dbReference>
<organism evidence="2 3">
    <name type="scientific">Lichenibacterium minor</name>
    <dbReference type="NCBI Taxonomy" id="2316528"/>
    <lineage>
        <taxon>Bacteria</taxon>
        <taxon>Pseudomonadati</taxon>
        <taxon>Pseudomonadota</taxon>
        <taxon>Alphaproteobacteria</taxon>
        <taxon>Hyphomicrobiales</taxon>
        <taxon>Lichenihabitantaceae</taxon>
        <taxon>Lichenibacterium</taxon>
    </lineage>
</organism>
<dbReference type="GO" id="GO:0003677">
    <property type="term" value="F:DNA binding"/>
    <property type="evidence" value="ECO:0007669"/>
    <property type="project" value="InterPro"/>
</dbReference>
<feature type="domain" description="HTH cro/C1-type" evidence="1">
    <location>
        <begin position="9"/>
        <end position="64"/>
    </location>
</feature>
<dbReference type="Gene3D" id="1.10.260.40">
    <property type="entry name" value="lambda repressor-like DNA-binding domains"/>
    <property type="match status" value="1"/>
</dbReference>
<reference evidence="2 3" key="2">
    <citation type="submission" date="2019-02" db="EMBL/GenBank/DDBJ databases">
        <title>'Lichenibacterium ramalinii' gen. nov. sp. nov., 'Lichenibacterium minor' gen. nov. sp. nov.</title>
        <authorList>
            <person name="Pankratov T."/>
        </authorList>
    </citation>
    <scope>NUCLEOTIDE SEQUENCE [LARGE SCALE GENOMIC DNA]</scope>
    <source>
        <strain evidence="2 3">RmlP026</strain>
    </source>
</reference>
<evidence type="ECO:0000313" key="3">
    <source>
        <dbReference type="Proteomes" id="UP000290759"/>
    </source>
</evidence>
<evidence type="ECO:0000259" key="1">
    <source>
        <dbReference type="PROSITE" id="PS50943"/>
    </source>
</evidence>
<dbReference type="Pfam" id="PF13560">
    <property type="entry name" value="HTH_31"/>
    <property type="match status" value="1"/>
</dbReference>
<evidence type="ECO:0000313" key="2">
    <source>
        <dbReference type="EMBL" id="RYC28771.1"/>
    </source>
</evidence>
<dbReference type="PROSITE" id="PS50943">
    <property type="entry name" value="HTH_CROC1"/>
    <property type="match status" value="1"/>
</dbReference>
<dbReference type="CDD" id="cd00093">
    <property type="entry name" value="HTH_XRE"/>
    <property type="match status" value="1"/>
</dbReference>
<dbReference type="OrthoDB" id="4419620at2"/>
<comment type="caution">
    <text evidence="2">The sequence shown here is derived from an EMBL/GenBank/DDBJ whole genome shotgun (WGS) entry which is preliminary data.</text>
</comment>
<reference evidence="2 3" key="1">
    <citation type="submission" date="2018-12" db="EMBL/GenBank/DDBJ databases">
        <authorList>
            <person name="Grouzdev D.S."/>
            <person name="Krutkina M.S."/>
        </authorList>
    </citation>
    <scope>NUCLEOTIDE SEQUENCE [LARGE SCALE GENOMIC DNA]</scope>
    <source>
        <strain evidence="2 3">RmlP026</strain>
    </source>
</reference>
<proteinExistence type="predicted"/>
<dbReference type="AlphaFoldDB" id="A0A4Q2U1S5"/>
<keyword evidence="3" id="KW-1185">Reference proteome</keyword>
<dbReference type="SMART" id="SM00530">
    <property type="entry name" value="HTH_XRE"/>
    <property type="match status" value="1"/>
</dbReference>
<dbReference type="InterPro" id="IPR001387">
    <property type="entry name" value="Cro/C1-type_HTH"/>
</dbReference>
<accession>A0A4Q2U1S5</accession>
<sequence>MPVISAAQVRAARGLLDWSMVDLAKAARVSVSTVKRFEDGRLAPVSDETVASMQDAFETEGVRFLSDDGSGPGLRYRSR</sequence>
<gene>
    <name evidence="2" type="ORF">D3273_27555</name>
</gene>
<protein>
    <submittedName>
        <fullName evidence="2">XRE family transcriptional regulator</fullName>
    </submittedName>
</protein>
<dbReference type="InterPro" id="IPR010982">
    <property type="entry name" value="Lambda_DNA-bd_dom_sf"/>
</dbReference>